<evidence type="ECO:0000256" key="1">
    <source>
        <dbReference type="RuleBase" id="RU003682"/>
    </source>
</evidence>
<dbReference type="PROSITE" id="PS51471">
    <property type="entry name" value="FE2OG_OXY"/>
    <property type="match status" value="1"/>
</dbReference>
<name>A0A0F7SFF1_PHARH</name>
<comment type="similarity">
    <text evidence="1">Belongs to the iron/ascorbate-dependent oxidoreductase family.</text>
</comment>
<dbReference type="AlphaFoldDB" id="A0A0F7SFF1"/>
<dbReference type="PRINTS" id="PR00682">
    <property type="entry name" value="IPNSYNTHASE"/>
</dbReference>
<keyword evidence="1" id="KW-0560">Oxidoreductase</keyword>
<reference evidence="3" key="1">
    <citation type="submission" date="2014-08" db="EMBL/GenBank/DDBJ databases">
        <authorList>
            <person name="Sharma Rahul"/>
            <person name="Thines Marco"/>
        </authorList>
    </citation>
    <scope>NUCLEOTIDE SEQUENCE</scope>
</reference>
<feature type="domain" description="Fe2OG dioxygenase" evidence="2">
    <location>
        <begin position="217"/>
        <end position="325"/>
    </location>
</feature>
<dbReference type="InterPro" id="IPR050231">
    <property type="entry name" value="Iron_ascorbate_oxido_reductase"/>
</dbReference>
<dbReference type="Pfam" id="PF14226">
    <property type="entry name" value="DIOX_N"/>
    <property type="match status" value="1"/>
</dbReference>
<dbReference type="Gene3D" id="2.60.120.330">
    <property type="entry name" value="B-lactam Antibiotic, Isopenicillin N Synthase, Chain"/>
    <property type="match status" value="1"/>
</dbReference>
<organism evidence="3">
    <name type="scientific">Phaffia rhodozyma</name>
    <name type="common">Yeast</name>
    <name type="synonym">Xanthophyllomyces dendrorhous</name>
    <dbReference type="NCBI Taxonomy" id="264483"/>
    <lineage>
        <taxon>Eukaryota</taxon>
        <taxon>Fungi</taxon>
        <taxon>Dikarya</taxon>
        <taxon>Basidiomycota</taxon>
        <taxon>Agaricomycotina</taxon>
        <taxon>Tremellomycetes</taxon>
        <taxon>Cystofilobasidiales</taxon>
        <taxon>Mrakiaceae</taxon>
        <taxon>Phaffia</taxon>
    </lineage>
</organism>
<evidence type="ECO:0000313" key="3">
    <source>
        <dbReference type="EMBL" id="CDZ97526.1"/>
    </source>
</evidence>
<accession>A0A0F7SFF1</accession>
<dbReference type="PANTHER" id="PTHR47990">
    <property type="entry name" value="2-OXOGLUTARATE (2OG) AND FE(II)-DEPENDENT OXYGENASE SUPERFAMILY PROTEIN-RELATED"/>
    <property type="match status" value="1"/>
</dbReference>
<dbReference type="InterPro" id="IPR005123">
    <property type="entry name" value="Oxoglu/Fe-dep_dioxygenase_dom"/>
</dbReference>
<dbReference type="GO" id="GO:0016491">
    <property type="term" value="F:oxidoreductase activity"/>
    <property type="evidence" value="ECO:0007669"/>
    <property type="project" value="UniProtKB-KW"/>
</dbReference>
<evidence type="ECO:0000259" key="2">
    <source>
        <dbReference type="PROSITE" id="PS51471"/>
    </source>
</evidence>
<keyword evidence="1" id="KW-0479">Metal-binding</keyword>
<proteinExistence type="inferred from homology"/>
<dbReference type="FunFam" id="2.60.120.330:FF:000040">
    <property type="entry name" value="Chromosome 21, whole genome shotgun sequence"/>
    <property type="match status" value="1"/>
</dbReference>
<protein>
    <submittedName>
        <fullName evidence="3">Isopenicillin n synthase</fullName>
    </submittedName>
</protein>
<dbReference type="Pfam" id="PF03171">
    <property type="entry name" value="2OG-FeII_Oxy"/>
    <property type="match status" value="1"/>
</dbReference>
<keyword evidence="1" id="KW-0408">Iron</keyword>
<dbReference type="SUPFAM" id="SSF51197">
    <property type="entry name" value="Clavaminate synthase-like"/>
    <property type="match status" value="1"/>
</dbReference>
<dbReference type="InterPro" id="IPR027443">
    <property type="entry name" value="IPNS-like_sf"/>
</dbReference>
<sequence length="410" mass="46534">MLVLCQRFPFNMSETTANVQPSQIYGTKEHPYSTLPETKENVNWADLVSLDLSTFDQPGGKEALAKQLNDAVHNVGFFYIVNFGFAQEEVDNQFALGKQVFDLPFEEKAKFAADHANGGYNGYTGPELPHFKNQAGANGFQRRSNVEVYNIPKFTEQFKDWHKNHPQPIRDNWDSVVDFGKRIHTQIIEKLLVIFAIVLELEDQEYFVKRHRYDQNSEDHLRYMKYKARSSEENAKANGLYSGGHTDLGSVTLLFRQPVAALQVLGGDNEWQWVKPLPGSITVNIADTLQILSGEYLKSSVHRVVSPPPDQASFDRLGVLYFVRPNNDVLVEVVEKSPVLSAEGVYDRVAQQGEKETPITVKTWVAERQKHIFSRNQQERYQQTISSGNTAKGGVNFQTDVAGIKVKYWT</sequence>
<dbReference type="GO" id="GO:0046872">
    <property type="term" value="F:metal ion binding"/>
    <property type="evidence" value="ECO:0007669"/>
    <property type="project" value="UniProtKB-KW"/>
</dbReference>
<dbReference type="InterPro" id="IPR026992">
    <property type="entry name" value="DIOX_N"/>
</dbReference>
<dbReference type="InterPro" id="IPR044861">
    <property type="entry name" value="IPNS-like_FE2OG_OXY"/>
</dbReference>
<dbReference type="EMBL" id="LN483211">
    <property type="protein sequence ID" value="CDZ97526.1"/>
    <property type="molecule type" value="Genomic_DNA"/>
</dbReference>